<dbReference type="PANTHER" id="PTHR42776:SF27">
    <property type="entry name" value="DIPEPTIDYL PEPTIDASE FAMILY MEMBER 6"/>
    <property type="match status" value="1"/>
</dbReference>
<sequence>MTLPILRGALALMAAALLSAAAGAQQTPLTIEDLFQIRQVGAAVISPDGERAAYTVTVPRDVPGGASDGVAHIELHIATGEGQSRAFVAGEGRVAAIAWTPDGQGVTFLANRSGDSAMALYRIDLAGGEAQRIFSHPQAIRSYQIAPDGRTLYFVAQDRPDPMRARLAERGFRANVFEEQQVFSHVWRADLTAPDTPATRFDLDGHATQVIVSPDGARLAVDLAPTALVDDNLMSRRWHVVDARNGRVISVAETLSKLGPAAFSPDSARLAFLAGADRADSTDGTLHIADARTGEMAYVDRWAEQHLYGLAWLDNDTILTLAHTGTTSALLQYGVDGEERARTPFEGGVLRSIDLHRDSGAIAAVVDAPTHPRELFFARPGEAFARWTDHNPQLADIAWGVQRTVEWEARDGERVEGVLITPQGRAPRGGWPLIMTVHGGPEAHDSDGWLNNYSRFGHIAAGEGFAILYPNYRGSTGRGERFMKLDHLDPPGDEFWDIVDAIAPLAEEGIINPDRVGITGGSYGGFAAAWGATIATEHFAASAPFVALTDLISFFGTTEIPVEMVDVHFMEYPWENWDMWLDKSPTRHAEGSRTPTLILHGEADLRVHATQSYTLYRYLKMAGEAPVRLVTYPGEGHGNARAAAQYDYALRVMRWMKHYLQGPGGEPPPADLPLPDMLGLEQ</sequence>
<dbReference type="Gene3D" id="2.120.10.30">
    <property type="entry name" value="TolB, C-terminal domain"/>
    <property type="match status" value="2"/>
</dbReference>
<dbReference type="Proteomes" id="UP000325122">
    <property type="component" value="Unassembled WGS sequence"/>
</dbReference>
<dbReference type="InterPro" id="IPR001375">
    <property type="entry name" value="Peptidase_S9_cat"/>
</dbReference>
<evidence type="ECO:0000313" key="4">
    <source>
        <dbReference type="EMBL" id="KAA5800955.1"/>
    </source>
</evidence>
<keyword evidence="2" id="KW-0732">Signal</keyword>
<comment type="caution">
    <text evidence="4">The sequence shown here is derived from an EMBL/GenBank/DDBJ whole genome shotgun (WGS) entry which is preliminary data.</text>
</comment>
<proteinExistence type="predicted"/>
<keyword evidence="5" id="KW-1185">Reference proteome</keyword>
<accession>A0A5M6Z9E1</accession>
<dbReference type="Pfam" id="PF00326">
    <property type="entry name" value="Peptidase_S9"/>
    <property type="match status" value="1"/>
</dbReference>
<dbReference type="InterPro" id="IPR029058">
    <property type="entry name" value="AB_hydrolase_fold"/>
</dbReference>
<dbReference type="EMBL" id="VWOJ01000005">
    <property type="protein sequence ID" value="KAA5800955.1"/>
    <property type="molecule type" value="Genomic_DNA"/>
</dbReference>
<reference evidence="4 5" key="1">
    <citation type="submission" date="2019-09" db="EMBL/GenBank/DDBJ databases">
        <authorList>
            <person name="Kevbrin V."/>
            <person name="Grouzdev D.S."/>
        </authorList>
    </citation>
    <scope>NUCLEOTIDE SEQUENCE [LARGE SCALE GENOMIC DNA]</scope>
    <source>
        <strain evidence="4 5">G-192</strain>
    </source>
</reference>
<evidence type="ECO:0000313" key="5">
    <source>
        <dbReference type="Proteomes" id="UP000325122"/>
    </source>
</evidence>
<dbReference type="InterPro" id="IPR011042">
    <property type="entry name" value="6-blade_b-propeller_TolB-like"/>
</dbReference>
<dbReference type="GO" id="GO:0004252">
    <property type="term" value="F:serine-type endopeptidase activity"/>
    <property type="evidence" value="ECO:0007669"/>
    <property type="project" value="TreeGrafter"/>
</dbReference>
<dbReference type="RefSeq" id="WP_150023974.1">
    <property type="nucleotide sequence ID" value="NZ_VWOJ01000005.1"/>
</dbReference>
<evidence type="ECO:0000259" key="3">
    <source>
        <dbReference type="Pfam" id="PF00326"/>
    </source>
</evidence>
<gene>
    <name evidence="4" type="ORF">F1654_12890</name>
</gene>
<dbReference type="Gene3D" id="3.40.50.1820">
    <property type="entry name" value="alpha/beta hydrolase"/>
    <property type="match status" value="1"/>
</dbReference>
<name>A0A5M6Z9E1_9PROT</name>
<dbReference type="AlphaFoldDB" id="A0A5M6Z9E1"/>
<keyword evidence="1" id="KW-0378">Hydrolase</keyword>
<dbReference type="PANTHER" id="PTHR42776">
    <property type="entry name" value="SERINE PEPTIDASE S9 FAMILY MEMBER"/>
    <property type="match status" value="1"/>
</dbReference>
<feature type="domain" description="Peptidase S9 prolyl oligopeptidase catalytic" evidence="3">
    <location>
        <begin position="459"/>
        <end position="661"/>
    </location>
</feature>
<feature type="signal peptide" evidence="2">
    <location>
        <begin position="1"/>
        <end position="24"/>
    </location>
</feature>
<evidence type="ECO:0000256" key="2">
    <source>
        <dbReference type="SAM" id="SignalP"/>
    </source>
</evidence>
<organism evidence="4 5">
    <name type="scientific">Alkalicaulis satelles</name>
    <dbReference type="NCBI Taxonomy" id="2609175"/>
    <lineage>
        <taxon>Bacteria</taxon>
        <taxon>Pseudomonadati</taxon>
        <taxon>Pseudomonadota</taxon>
        <taxon>Alphaproteobacteria</taxon>
        <taxon>Maricaulales</taxon>
        <taxon>Maricaulaceae</taxon>
        <taxon>Alkalicaulis</taxon>
    </lineage>
</organism>
<dbReference type="GO" id="GO:0006508">
    <property type="term" value="P:proteolysis"/>
    <property type="evidence" value="ECO:0007669"/>
    <property type="project" value="InterPro"/>
</dbReference>
<dbReference type="SUPFAM" id="SSF53474">
    <property type="entry name" value="alpha/beta-Hydrolases"/>
    <property type="match status" value="1"/>
</dbReference>
<evidence type="ECO:0000256" key="1">
    <source>
        <dbReference type="ARBA" id="ARBA00022801"/>
    </source>
</evidence>
<dbReference type="SUPFAM" id="SSF82171">
    <property type="entry name" value="DPP6 N-terminal domain-like"/>
    <property type="match status" value="1"/>
</dbReference>
<feature type="chain" id="PRO_5024432483" evidence="2">
    <location>
        <begin position="25"/>
        <end position="682"/>
    </location>
</feature>
<protein>
    <submittedName>
        <fullName evidence="4">S9 family peptidase</fullName>
    </submittedName>
</protein>